<name>A0A396GG02_MEDTR</name>
<evidence type="ECO:0000256" key="1">
    <source>
        <dbReference type="SAM" id="Coils"/>
    </source>
</evidence>
<protein>
    <submittedName>
        <fullName evidence="2">Uncharacterized protein</fullName>
    </submittedName>
</protein>
<dbReference type="Gramene" id="rna45140">
    <property type="protein sequence ID" value="RHN39141.1"/>
    <property type="gene ID" value="gene45140"/>
</dbReference>
<dbReference type="EMBL" id="PSQE01000008">
    <property type="protein sequence ID" value="RHN39141.1"/>
    <property type="molecule type" value="Genomic_DNA"/>
</dbReference>
<dbReference type="AlphaFoldDB" id="A0A396GG02"/>
<proteinExistence type="predicted"/>
<accession>A0A396GG02</accession>
<feature type="coiled-coil region" evidence="1">
    <location>
        <begin position="18"/>
        <end position="49"/>
    </location>
</feature>
<dbReference type="Proteomes" id="UP000265566">
    <property type="component" value="Chromosome 8"/>
</dbReference>
<evidence type="ECO:0000313" key="3">
    <source>
        <dbReference type="Proteomes" id="UP000265566"/>
    </source>
</evidence>
<reference evidence="3" key="1">
    <citation type="journal article" date="2018" name="Nat. Plants">
        <title>Whole-genome landscape of Medicago truncatula symbiotic genes.</title>
        <authorList>
            <person name="Pecrix Y."/>
            <person name="Staton S.E."/>
            <person name="Sallet E."/>
            <person name="Lelandais-Briere C."/>
            <person name="Moreau S."/>
            <person name="Carrere S."/>
            <person name="Blein T."/>
            <person name="Jardinaud M.F."/>
            <person name="Latrasse D."/>
            <person name="Zouine M."/>
            <person name="Zahm M."/>
            <person name="Kreplak J."/>
            <person name="Mayjonade B."/>
            <person name="Satge C."/>
            <person name="Perez M."/>
            <person name="Cauet S."/>
            <person name="Marande W."/>
            <person name="Chantry-Darmon C."/>
            <person name="Lopez-Roques C."/>
            <person name="Bouchez O."/>
            <person name="Berard A."/>
            <person name="Debelle F."/>
            <person name="Munos S."/>
            <person name="Bendahmane A."/>
            <person name="Berges H."/>
            <person name="Niebel A."/>
            <person name="Buitink J."/>
            <person name="Frugier F."/>
            <person name="Benhamed M."/>
            <person name="Crespi M."/>
            <person name="Gouzy J."/>
            <person name="Gamas P."/>
        </authorList>
    </citation>
    <scope>NUCLEOTIDE SEQUENCE [LARGE SCALE GENOMIC DNA]</scope>
    <source>
        <strain evidence="3">cv. Jemalong A17</strain>
    </source>
</reference>
<keyword evidence="1" id="KW-0175">Coiled coil</keyword>
<evidence type="ECO:0000313" key="2">
    <source>
        <dbReference type="EMBL" id="RHN39141.1"/>
    </source>
</evidence>
<gene>
    <name evidence="2" type="ORF">MtrunA17_Chr8g0340681</name>
</gene>
<comment type="caution">
    <text evidence="2">The sequence shown here is derived from an EMBL/GenBank/DDBJ whole genome shotgun (WGS) entry which is preliminary data.</text>
</comment>
<organism evidence="2 3">
    <name type="scientific">Medicago truncatula</name>
    <name type="common">Barrel medic</name>
    <name type="synonym">Medicago tribuloides</name>
    <dbReference type="NCBI Taxonomy" id="3880"/>
    <lineage>
        <taxon>Eukaryota</taxon>
        <taxon>Viridiplantae</taxon>
        <taxon>Streptophyta</taxon>
        <taxon>Embryophyta</taxon>
        <taxon>Tracheophyta</taxon>
        <taxon>Spermatophyta</taxon>
        <taxon>Magnoliopsida</taxon>
        <taxon>eudicotyledons</taxon>
        <taxon>Gunneridae</taxon>
        <taxon>Pentapetalae</taxon>
        <taxon>rosids</taxon>
        <taxon>fabids</taxon>
        <taxon>Fabales</taxon>
        <taxon>Fabaceae</taxon>
        <taxon>Papilionoideae</taxon>
        <taxon>50 kb inversion clade</taxon>
        <taxon>NPAAA clade</taxon>
        <taxon>Hologalegina</taxon>
        <taxon>IRL clade</taxon>
        <taxon>Trifolieae</taxon>
        <taxon>Medicago</taxon>
    </lineage>
</organism>
<sequence>MDYNRCKKLSSFDMDHYLAVIEERRKAIEKALQEDKEKLEVDIDRANATDMEEE</sequence>